<dbReference type="AlphaFoldDB" id="A0A1T5ETZ4"/>
<comment type="similarity">
    <text evidence="3 8">Belongs to the HMBS family.</text>
</comment>
<comment type="subunit">
    <text evidence="4 8">Monomer.</text>
</comment>
<comment type="pathway">
    <text evidence="2">Porphyrin-containing compound metabolism; protoporphyrin-IX biosynthesis; coproporphyrinogen-III from 5-aminolevulinate: step 2/4.</text>
</comment>
<evidence type="ECO:0000313" key="11">
    <source>
        <dbReference type="EMBL" id="SKB87414.1"/>
    </source>
</evidence>
<dbReference type="Gene3D" id="3.40.190.10">
    <property type="entry name" value="Periplasmic binding protein-like II"/>
    <property type="match status" value="2"/>
</dbReference>
<dbReference type="EC" id="2.5.1.61" evidence="8"/>
<evidence type="ECO:0000256" key="1">
    <source>
        <dbReference type="ARBA" id="ARBA00002869"/>
    </source>
</evidence>
<feature type="domain" description="Tetrapyrrole biosynthesis uroporphyrinogen III synthase" evidence="10">
    <location>
        <begin position="331"/>
        <end position="525"/>
    </location>
</feature>
<feature type="domain" description="Porphobilinogen deaminase N-terminal" evidence="9">
    <location>
        <begin position="19"/>
        <end position="229"/>
    </location>
</feature>
<dbReference type="HAMAP" id="MF_00260">
    <property type="entry name" value="Porphobil_deam"/>
    <property type="match status" value="1"/>
</dbReference>
<dbReference type="GO" id="GO:0004418">
    <property type="term" value="F:hydroxymethylbilane synthase activity"/>
    <property type="evidence" value="ECO:0007669"/>
    <property type="project" value="UniProtKB-UniRule"/>
</dbReference>
<comment type="function">
    <text evidence="1 8">Tetrapolymerization of the monopyrrole PBG into the hydroxymethylbilane pre-uroporphyrinogen in several discrete steps.</text>
</comment>
<dbReference type="Gene3D" id="3.40.50.10090">
    <property type="match status" value="2"/>
</dbReference>
<dbReference type="GO" id="GO:0006782">
    <property type="term" value="P:protoporphyrinogen IX biosynthetic process"/>
    <property type="evidence" value="ECO:0007669"/>
    <property type="project" value="UniProtKB-UniRule"/>
</dbReference>
<dbReference type="InterPro" id="IPR036803">
    <property type="entry name" value="Porphobilinogen_deaminase_C_sf"/>
</dbReference>
<protein>
    <recommendedName>
        <fullName evidence="8">Porphobilinogen deaminase</fullName>
        <shortName evidence="8">PBG</shortName>
        <ecNumber evidence="8">2.5.1.61</ecNumber>
    </recommendedName>
    <alternativeName>
        <fullName evidence="8">Hydroxymethylbilane synthase</fullName>
        <shortName evidence="8">HMBS</shortName>
    </alternativeName>
    <alternativeName>
        <fullName evidence="8">Pre-uroporphyrinogen synthase</fullName>
    </alternativeName>
</protein>
<dbReference type="RefSeq" id="WP_245803547.1">
    <property type="nucleotide sequence ID" value="NZ_FUYR01000004.1"/>
</dbReference>
<dbReference type="STRING" id="572036.SAMN05661099_3217"/>
<comment type="miscellaneous">
    <text evidence="8">The porphobilinogen subunits are added to the dipyrromethane group.</text>
</comment>
<dbReference type="Pfam" id="PF01379">
    <property type="entry name" value="Porphobil_deam"/>
    <property type="match status" value="1"/>
</dbReference>
<evidence type="ECO:0000256" key="6">
    <source>
        <dbReference type="ARBA" id="ARBA00023244"/>
    </source>
</evidence>
<dbReference type="InterPro" id="IPR036108">
    <property type="entry name" value="4pyrrol_syn_uPrphyn_synt_sf"/>
</dbReference>
<evidence type="ECO:0000256" key="3">
    <source>
        <dbReference type="ARBA" id="ARBA00005638"/>
    </source>
</evidence>
<evidence type="ECO:0000256" key="5">
    <source>
        <dbReference type="ARBA" id="ARBA00022679"/>
    </source>
</evidence>
<evidence type="ECO:0000256" key="7">
    <source>
        <dbReference type="ARBA" id="ARBA00048169"/>
    </source>
</evidence>
<keyword evidence="5 8" id="KW-0808">Transferase</keyword>
<name>A0A1T5ETZ4_9SPHI</name>
<comment type="catalytic activity">
    <reaction evidence="7 8">
        <text>4 porphobilinogen + H2O = hydroxymethylbilane + 4 NH4(+)</text>
        <dbReference type="Rhea" id="RHEA:13185"/>
        <dbReference type="ChEBI" id="CHEBI:15377"/>
        <dbReference type="ChEBI" id="CHEBI:28938"/>
        <dbReference type="ChEBI" id="CHEBI:57845"/>
        <dbReference type="ChEBI" id="CHEBI:58126"/>
        <dbReference type="EC" id="2.5.1.61"/>
    </reaction>
</comment>
<comment type="cofactor">
    <cofactor evidence="8">
        <name>dipyrromethane</name>
        <dbReference type="ChEBI" id="CHEBI:60342"/>
    </cofactor>
    <text evidence="8">Binds 1 dipyrromethane group covalently.</text>
</comment>
<dbReference type="InterPro" id="IPR000860">
    <property type="entry name" value="HemC"/>
</dbReference>
<keyword evidence="12" id="KW-1185">Reference proteome</keyword>
<dbReference type="SUPFAM" id="SSF53850">
    <property type="entry name" value="Periplasmic binding protein-like II"/>
    <property type="match status" value="1"/>
</dbReference>
<dbReference type="PRINTS" id="PR00151">
    <property type="entry name" value="PORPHBDMNASE"/>
</dbReference>
<evidence type="ECO:0000256" key="4">
    <source>
        <dbReference type="ARBA" id="ARBA00011245"/>
    </source>
</evidence>
<dbReference type="FunFam" id="3.40.190.10:FF:000005">
    <property type="entry name" value="Porphobilinogen deaminase"/>
    <property type="match status" value="1"/>
</dbReference>
<gene>
    <name evidence="8" type="primary">hemC</name>
    <name evidence="11" type="ORF">SAMN05661099_3217</name>
</gene>
<reference evidence="12" key="1">
    <citation type="submission" date="2017-02" db="EMBL/GenBank/DDBJ databases">
        <authorList>
            <person name="Varghese N."/>
            <person name="Submissions S."/>
        </authorList>
    </citation>
    <scope>NUCLEOTIDE SEQUENCE [LARGE SCALE GENOMIC DNA]</scope>
    <source>
        <strain evidence="12">DSM 22385</strain>
    </source>
</reference>
<dbReference type="CDD" id="cd06578">
    <property type="entry name" value="HemD"/>
    <property type="match status" value="1"/>
</dbReference>
<dbReference type="InterPro" id="IPR022417">
    <property type="entry name" value="Porphobilin_deaminase_N"/>
</dbReference>
<dbReference type="EMBL" id="FUYR01000004">
    <property type="protein sequence ID" value="SKB87414.1"/>
    <property type="molecule type" value="Genomic_DNA"/>
</dbReference>
<evidence type="ECO:0000259" key="10">
    <source>
        <dbReference type="Pfam" id="PF02602"/>
    </source>
</evidence>
<dbReference type="SUPFAM" id="SSF54782">
    <property type="entry name" value="Porphobilinogen deaminase (hydroxymethylbilane synthase), C-terminal domain"/>
    <property type="match status" value="1"/>
</dbReference>
<dbReference type="PANTHER" id="PTHR11557:SF0">
    <property type="entry name" value="PORPHOBILINOGEN DEAMINASE"/>
    <property type="match status" value="1"/>
</dbReference>
<organism evidence="11 12">
    <name type="scientific">Daejeonella lutea</name>
    <dbReference type="NCBI Taxonomy" id="572036"/>
    <lineage>
        <taxon>Bacteria</taxon>
        <taxon>Pseudomonadati</taxon>
        <taxon>Bacteroidota</taxon>
        <taxon>Sphingobacteriia</taxon>
        <taxon>Sphingobacteriales</taxon>
        <taxon>Sphingobacteriaceae</taxon>
        <taxon>Daejeonella</taxon>
    </lineage>
</organism>
<proteinExistence type="inferred from homology"/>
<dbReference type="SUPFAM" id="SSF69618">
    <property type="entry name" value="HemD-like"/>
    <property type="match status" value="1"/>
</dbReference>
<dbReference type="NCBIfam" id="TIGR00212">
    <property type="entry name" value="hemC"/>
    <property type="match status" value="1"/>
</dbReference>
<dbReference type="InterPro" id="IPR003754">
    <property type="entry name" value="4pyrrol_synth_uPrphyn_synth"/>
</dbReference>
<dbReference type="Proteomes" id="UP000189981">
    <property type="component" value="Unassembled WGS sequence"/>
</dbReference>
<dbReference type="GO" id="GO:0005737">
    <property type="term" value="C:cytoplasm"/>
    <property type="evidence" value="ECO:0007669"/>
    <property type="project" value="UniProtKB-UniRule"/>
</dbReference>
<evidence type="ECO:0000256" key="8">
    <source>
        <dbReference type="HAMAP-Rule" id="MF_00260"/>
    </source>
</evidence>
<accession>A0A1T5ETZ4</accession>
<evidence type="ECO:0000256" key="2">
    <source>
        <dbReference type="ARBA" id="ARBA00004735"/>
    </source>
</evidence>
<sequence length="550" mass="61619">MSDNMPGITGNSKSDSDRIVIGTRGSELALWQANFVKDELAKLGLDSELKIIKTQGDKIINLSFDKLEGKGFFTKELEDELLAGSIDLAVHSHKDLPTNHPAGLIIAAVSEREDPSELLIILKDCVDIQQKMSVKFSGMVGTSSNRRKAQLLAIRPDLEVEELRGNVPTRIQKLRDEDYDAIMIAKAGVHRLGIDLSEFYVEELDPIEFIPAPAQGVLAIQIRENDKELFQKLQPLNHKDVAEQIGLERKVLNLFDGGCHMPLGCYCRKDGTQYQVWTSKADEGEDFPDRLFTQSKTLNGLAEKIVAKFDPERKFPKNVFITRELPESSYLRTALDKHGIELEGRSLIKTFPSINKLDSYILRNIDWVFFSSRNAIEYFFRLDPQLPKKAKFGVLGRGSEDALRYLGKTADFNGEEEGIDTKDIAREFAKIANGSNVLFPSAKGSLRTIQKALSPQTKIVELTVYETVPEEDVAQSFADVLIFTSPSNVESYFVNNLLEPDQQVICIGKSTGKKFDEMGVKYTLPYSPDEVGLSEAVFALDYKGRRDSSY</sequence>
<dbReference type="Pfam" id="PF02602">
    <property type="entry name" value="HEM4"/>
    <property type="match status" value="1"/>
</dbReference>
<dbReference type="GO" id="GO:0004852">
    <property type="term" value="F:uroporphyrinogen-III synthase activity"/>
    <property type="evidence" value="ECO:0007669"/>
    <property type="project" value="InterPro"/>
</dbReference>
<feature type="modified residue" description="S-(dipyrrolylmethanemethyl)cysteine" evidence="8">
    <location>
        <position position="259"/>
    </location>
</feature>
<evidence type="ECO:0000313" key="12">
    <source>
        <dbReference type="Proteomes" id="UP000189981"/>
    </source>
</evidence>
<keyword evidence="6 8" id="KW-0627">Porphyrin biosynthesis</keyword>
<dbReference type="PANTHER" id="PTHR11557">
    <property type="entry name" value="PORPHOBILINOGEN DEAMINASE"/>
    <property type="match status" value="1"/>
</dbReference>
<evidence type="ECO:0000259" key="9">
    <source>
        <dbReference type="Pfam" id="PF01379"/>
    </source>
</evidence>